<dbReference type="RefSeq" id="WP_039803852.1">
    <property type="nucleotide sequence ID" value="NZ_CP010415.1"/>
</dbReference>
<keyword evidence="6" id="KW-0238">DNA-binding</keyword>
<dbReference type="HOGENOM" id="CLU_035990_6_1_6"/>
<proteinExistence type="inferred from homology"/>
<dbReference type="Proteomes" id="UP000068210">
    <property type="component" value="Chromosome"/>
</dbReference>
<evidence type="ECO:0000256" key="1">
    <source>
        <dbReference type="ARBA" id="ARBA00008136"/>
    </source>
</evidence>
<keyword evidence="7" id="KW-0456">Lyase</keyword>
<organism evidence="9 10">
    <name type="scientific">Azotobacter chroococcum NCIMB 8003</name>
    <dbReference type="NCBI Taxonomy" id="1328314"/>
    <lineage>
        <taxon>Bacteria</taxon>
        <taxon>Pseudomonadati</taxon>
        <taxon>Pseudomonadota</taxon>
        <taxon>Gammaproteobacteria</taxon>
        <taxon>Pseudomonadales</taxon>
        <taxon>Pseudomonadaceae</taxon>
        <taxon>Azotobacter</taxon>
    </lineage>
</organism>
<evidence type="ECO:0000256" key="4">
    <source>
        <dbReference type="ARBA" id="ARBA00022801"/>
    </source>
</evidence>
<dbReference type="KEGG" id="acx:Achr_19100"/>
<evidence type="ECO:0000313" key="10">
    <source>
        <dbReference type="Proteomes" id="UP000068210"/>
    </source>
</evidence>
<evidence type="ECO:0000313" key="9">
    <source>
        <dbReference type="EMBL" id="AJE21365.1"/>
    </source>
</evidence>
<keyword evidence="10" id="KW-1185">Reference proteome</keyword>
<evidence type="ECO:0000256" key="5">
    <source>
        <dbReference type="ARBA" id="ARBA00023124"/>
    </source>
</evidence>
<evidence type="ECO:0000256" key="3">
    <source>
        <dbReference type="ARBA" id="ARBA00022763"/>
    </source>
</evidence>
<dbReference type="GO" id="GO:0106300">
    <property type="term" value="P:protein-DNA covalent cross-linking repair"/>
    <property type="evidence" value="ECO:0007669"/>
    <property type="project" value="InterPro"/>
</dbReference>
<evidence type="ECO:0000256" key="8">
    <source>
        <dbReference type="RuleBase" id="RU364100"/>
    </source>
</evidence>
<keyword evidence="4 8" id="KW-0378">Hydrolase</keyword>
<dbReference type="Pfam" id="PF02586">
    <property type="entry name" value="SRAP"/>
    <property type="match status" value="1"/>
</dbReference>
<dbReference type="InterPro" id="IPR036590">
    <property type="entry name" value="SRAP-like"/>
</dbReference>
<keyword evidence="3" id="KW-0227">DNA damage</keyword>
<dbReference type="GO" id="GO:0008233">
    <property type="term" value="F:peptidase activity"/>
    <property type="evidence" value="ECO:0007669"/>
    <property type="project" value="UniProtKB-KW"/>
</dbReference>
<dbReference type="EMBL" id="CP010415">
    <property type="protein sequence ID" value="AJE21365.1"/>
    <property type="molecule type" value="Genomic_DNA"/>
</dbReference>
<dbReference type="GO" id="GO:0006508">
    <property type="term" value="P:proteolysis"/>
    <property type="evidence" value="ECO:0007669"/>
    <property type="project" value="UniProtKB-KW"/>
</dbReference>
<dbReference type="PANTHER" id="PTHR13604">
    <property type="entry name" value="DC12-RELATED"/>
    <property type="match status" value="1"/>
</dbReference>
<dbReference type="SUPFAM" id="SSF143081">
    <property type="entry name" value="BB1717-like"/>
    <property type="match status" value="1"/>
</dbReference>
<accession>A0A0C4WP77</accession>
<evidence type="ECO:0000256" key="7">
    <source>
        <dbReference type="ARBA" id="ARBA00023239"/>
    </source>
</evidence>
<keyword evidence="5" id="KW-0190">Covalent protein-DNA linkage</keyword>
<evidence type="ECO:0000256" key="6">
    <source>
        <dbReference type="ARBA" id="ARBA00023125"/>
    </source>
</evidence>
<name>A0A0C4WP77_9GAMM</name>
<protein>
    <recommendedName>
        <fullName evidence="8">Abasic site processing protein</fullName>
        <ecNumber evidence="8">3.4.-.-</ecNumber>
    </recommendedName>
</protein>
<dbReference type="InterPro" id="IPR003738">
    <property type="entry name" value="SRAP"/>
</dbReference>
<keyword evidence="2 8" id="KW-0645">Protease</keyword>
<sequence length="237" mass="25750">MCGRFVQYRAAIDYLQALHSGLPLAAGLEPAPIARYNVAPHTRVLLIHADADGLRLEPVPWGYAPAWAQGPRARPPAINARVETLASSRFWREAWKSGRALVPADGWYEWQQNAAATGRKQPFFFRLKSGEPLFFPAIGRFPHGGAAAREGDGFALITRMSDGGMSAIHDRQPLVLGAEMARAWIDPQQTPAQAEEIALDRGLPTQAFEWYPIGLAVGNVHNEGAGLIQPMGPVNAG</sequence>
<reference evidence="9 10" key="1">
    <citation type="journal article" date="2015" name="PLoS ONE">
        <title>Azotobacter Genomes: The Genome of Azotobacter chroococcum NCIMB 8003 (ATCC 4412).</title>
        <authorList>
            <person name="Robson R.L."/>
            <person name="Jones R."/>
            <person name="Robson R.M."/>
            <person name="Schwartz A."/>
            <person name="Richardson T.H."/>
        </authorList>
    </citation>
    <scope>NUCLEOTIDE SEQUENCE [LARGE SCALE GENOMIC DNA]</scope>
    <source>
        <strain evidence="9 10">NCIMB 8003</strain>
    </source>
</reference>
<dbReference type="EC" id="3.4.-.-" evidence="8"/>
<dbReference type="AlphaFoldDB" id="A0A0C4WP77"/>
<comment type="similarity">
    <text evidence="1 8">Belongs to the SOS response-associated peptidase family.</text>
</comment>
<dbReference type="GO" id="GO:0016829">
    <property type="term" value="F:lyase activity"/>
    <property type="evidence" value="ECO:0007669"/>
    <property type="project" value="UniProtKB-KW"/>
</dbReference>
<dbReference type="Gene3D" id="3.90.1680.10">
    <property type="entry name" value="SOS response associated peptidase-like"/>
    <property type="match status" value="1"/>
</dbReference>
<dbReference type="GO" id="GO:0003697">
    <property type="term" value="F:single-stranded DNA binding"/>
    <property type="evidence" value="ECO:0007669"/>
    <property type="project" value="InterPro"/>
</dbReference>
<dbReference type="PANTHER" id="PTHR13604:SF0">
    <property type="entry name" value="ABASIC SITE PROCESSING PROTEIN HMCES"/>
    <property type="match status" value="1"/>
</dbReference>
<evidence type="ECO:0000256" key="2">
    <source>
        <dbReference type="ARBA" id="ARBA00022670"/>
    </source>
</evidence>
<gene>
    <name evidence="9" type="ORF">Achr_19100</name>
</gene>